<dbReference type="RefSeq" id="WP_186622468.1">
    <property type="nucleotide sequence ID" value="NZ_CP077090.1"/>
</dbReference>
<sequence>MKIADKNLEDLITDFLSKVESGTELLQKKFGTRNILRLWRSKQIERCGEITDEIQYELHGVGCAIHFPSESVDFDYGSNSRIDGFDVWRLYIYASDRPLTYEKYCDKKTLEKEFKELISLNRIEKMSFNDNLYVLVKTE</sequence>
<dbReference type="KEGG" id="pze:HU754_011675"/>
<proteinExistence type="predicted"/>
<reference evidence="2" key="1">
    <citation type="journal article" date="2020" name="Microorganisms">
        <title>Reliable Identification of Environmental Pseudomonas Isolates Using the rpoD Gene.</title>
        <authorList>
            <consortium name="The Broad Institute Genome Sequencing Platform"/>
            <person name="Girard L."/>
            <person name="Lood C."/>
            <person name="Rokni-Zadeh H."/>
            <person name="van Noort V."/>
            <person name="Lavigne R."/>
            <person name="De Mot R."/>
        </authorList>
    </citation>
    <scope>NUCLEOTIDE SEQUENCE</scope>
    <source>
        <strain evidence="2">OE 48.2</strain>
    </source>
</reference>
<protein>
    <recommendedName>
        <fullName evidence="1">DUF6896 domain-containing protein</fullName>
    </recommendedName>
</protein>
<gene>
    <name evidence="2" type="ORF">HU754_011675</name>
</gene>
<dbReference type="AlphaFoldDB" id="A0A9E6NUB8"/>
<name>A0A9E6NUB8_9PSED</name>
<dbReference type="Proteomes" id="UP000627092">
    <property type="component" value="Chromosome"/>
</dbReference>
<feature type="domain" description="DUF6896" evidence="1">
    <location>
        <begin position="8"/>
        <end position="133"/>
    </location>
</feature>
<organism evidence="2 3">
    <name type="scientific">Pseudomonas zeae</name>
    <dbReference type="NCBI Taxonomy" id="2745510"/>
    <lineage>
        <taxon>Bacteria</taxon>
        <taxon>Pseudomonadati</taxon>
        <taxon>Pseudomonadota</taxon>
        <taxon>Gammaproteobacteria</taxon>
        <taxon>Pseudomonadales</taxon>
        <taxon>Pseudomonadaceae</taxon>
        <taxon>Pseudomonas</taxon>
    </lineage>
</organism>
<dbReference type="EMBL" id="CP077090">
    <property type="protein sequence ID" value="QXI14041.1"/>
    <property type="molecule type" value="Genomic_DNA"/>
</dbReference>
<evidence type="ECO:0000313" key="3">
    <source>
        <dbReference type="Proteomes" id="UP000627092"/>
    </source>
</evidence>
<reference evidence="2" key="2">
    <citation type="journal article" date="2021" name="Microorganisms">
        <title>The Ever-Expanding Pseudomonas Genus: Description of 43 New Species and Partition of the Pseudomonas putida Group.</title>
        <authorList>
            <person name="Girard L."/>
            <person name="Lood C."/>
            <person name="Hofte M."/>
            <person name="Vandamme P."/>
            <person name="Rokni-Zadeh H."/>
            <person name="van Noort V."/>
            <person name="Lavigne R."/>
            <person name="De Mot R."/>
        </authorList>
    </citation>
    <scope>NUCLEOTIDE SEQUENCE</scope>
    <source>
        <strain evidence="2">OE 48.2</strain>
    </source>
</reference>
<evidence type="ECO:0000259" key="1">
    <source>
        <dbReference type="Pfam" id="PF21837"/>
    </source>
</evidence>
<dbReference type="InterPro" id="IPR054191">
    <property type="entry name" value="DUF6896"/>
</dbReference>
<dbReference type="Pfam" id="PF21837">
    <property type="entry name" value="DUF6896"/>
    <property type="match status" value="1"/>
</dbReference>
<accession>A0A9E6NUB8</accession>
<evidence type="ECO:0000313" key="2">
    <source>
        <dbReference type="EMBL" id="QXI14041.1"/>
    </source>
</evidence>